<dbReference type="GO" id="GO:0004844">
    <property type="term" value="F:uracil DNA N-glycosylase activity"/>
    <property type="evidence" value="ECO:0007669"/>
    <property type="project" value="InterPro"/>
</dbReference>
<keyword evidence="7" id="KW-0234">DNA repair</keyword>
<proteinExistence type="inferred from homology"/>
<dbReference type="PANTHER" id="PTHR33693:SF3">
    <property type="entry name" value="TYPE-5 URACIL-DNA GLYCOSYLASE"/>
    <property type="match status" value="1"/>
</dbReference>
<keyword evidence="6" id="KW-0411">Iron-sulfur</keyword>
<reference evidence="11 12" key="1">
    <citation type="submission" date="2020-08" db="EMBL/GenBank/DDBJ databases">
        <title>Genomic Encyclopedia of Type Strains, Phase IV (KMG-IV): sequencing the most valuable type-strain genomes for metagenomic binning, comparative biology and taxonomic classification.</title>
        <authorList>
            <person name="Goeker M."/>
        </authorList>
    </citation>
    <scope>NUCLEOTIDE SEQUENCE [LARGE SCALE GENOMIC DNA]</scope>
    <source>
        <strain evidence="11 12">DSM 102850</strain>
    </source>
</reference>
<keyword evidence="12" id="KW-1185">Reference proteome</keyword>
<dbReference type="Gene3D" id="3.40.470.10">
    <property type="entry name" value="Uracil-DNA glycosylase-like domain"/>
    <property type="match status" value="1"/>
</dbReference>
<dbReference type="Proteomes" id="UP000563524">
    <property type="component" value="Unassembled WGS sequence"/>
</dbReference>
<organism evidence="11 12">
    <name type="scientific">Parvularcula dongshanensis</name>
    <dbReference type="NCBI Taxonomy" id="1173995"/>
    <lineage>
        <taxon>Bacteria</taxon>
        <taxon>Pseudomonadati</taxon>
        <taxon>Pseudomonadota</taxon>
        <taxon>Alphaproteobacteria</taxon>
        <taxon>Parvularculales</taxon>
        <taxon>Parvularculaceae</taxon>
        <taxon>Parvularcula</taxon>
    </lineage>
</organism>
<evidence type="ECO:0000256" key="9">
    <source>
        <dbReference type="ARBA" id="ARBA00023887"/>
    </source>
</evidence>
<dbReference type="InterPro" id="IPR051536">
    <property type="entry name" value="UDG_Type-4/5"/>
</dbReference>
<evidence type="ECO:0000259" key="10">
    <source>
        <dbReference type="SMART" id="SM00986"/>
    </source>
</evidence>
<keyword evidence="4" id="KW-0378">Hydrolase</keyword>
<dbReference type="InterPro" id="IPR005122">
    <property type="entry name" value="Uracil-DNA_glycosylase-like"/>
</dbReference>
<evidence type="ECO:0000256" key="2">
    <source>
        <dbReference type="ARBA" id="ARBA00022723"/>
    </source>
</evidence>
<dbReference type="RefSeq" id="WP_183819150.1">
    <property type="nucleotide sequence ID" value="NZ_JACHOB010000006.1"/>
</dbReference>
<dbReference type="InterPro" id="IPR044147">
    <property type="entry name" value="UdgB-like"/>
</dbReference>
<evidence type="ECO:0000256" key="7">
    <source>
        <dbReference type="ARBA" id="ARBA00023204"/>
    </source>
</evidence>
<dbReference type="SMART" id="SM00986">
    <property type="entry name" value="UDG"/>
    <property type="match status" value="1"/>
</dbReference>
<dbReference type="PANTHER" id="PTHR33693">
    <property type="entry name" value="TYPE-5 URACIL-DNA GLYCOSYLASE"/>
    <property type="match status" value="1"/>
</dbReference>
<dbReference type="EMBL" id="JACHOB010000006">
    <property type="protein sequence ID" value="MBB4659988.1"/>
    <property type="molecule type" value="Genomic_DNA"/>
</dbReference>
<sequence length="223" mass="23715">MTGKALPPEAPPDCPLCPRLVAFREANEAAHPEWFNGAVPSFAPEGGEEFVRLLIIGLAPGLQGANKTGRPFTGDYAGDLLYATLIESGLASGPYERRPDDALTLRGVMVTNAVRCVPPQNKPTAQEANTCRGYLQARMAALPNLRALLCLGKISHDSTLRALGARVASHPFGHEASYDLQGPNGPLTLVSSYHCSRYNTNTGVLTEAMFDSAVRRAKSAAGL</sequence>
<evidence type="ECO:0000313" key="12">
    <source>
        <dbReference type="Proteomes" id="UP000563524"/>
    </source>
</evidence>
<dbReference type="SUPFAM" id="SSF52141">
    <property type="entry name" value="Uracil-DNA glycosylase-like"/>
    <property type="match status" value="1"/>
</dbReference>
<dbReference type="CDD" id="cd10031">
    <property type="entry name" value="UDG-F5_TTUDGB_like"/>
    <property type="match status" value="1"/>
</dbReference>
<evidence type="ECO:0000256" key="4">
    <source>
        <dbReference type="ARBA" id="ARBA00022801"/>
    </source>
</evidence>
<keyword evidence="2" id="KW-0479">Metal-binding</keyword>
<dbReference type="GO" id="GO:0046872">
    <property type="term" value="F:metal ion binding"/>
    <property type="evidence" value="ECO:0007669"/>
    <property type="project" value="UniProtKB-KW"/>
</dbReference>
<feature type="domain" description="Uracil-DNA glycosylase-like" evidence="10">
    <location>
        <begin position="43"/>
        <end position="214"/>
    </location>
</feature>
<evidence type="ECO:0000256" key="1">
    <source>
        <dbReference type="ARBA" id="ARBA00022485"/>
    </source>
</evidence>
<keyword evidence="3" id="KW-0227">DNA damage</keyword>
<comment type="similarity">
    <text evidence="8">Belongs to the uracil-DNA glycosylase (UDG) superfamily. Type 5 (UDGb) family.</text>
</comment>
<accession>A0A840I7A6</accession>
<evidence type="ECO:0000256" key="6">
    <source>
        <dbReference type="ARBA" id="ARBA00023014"/>
    </source>
</evidence>
<dbReference type="GO" id="GO:0033958">
    <property type="term" value="F:DNA-deoxyinosine glycosylase activity"/>
    <property type="evidence" value="ECO:0007669"/>
    <property type="project" value="InterPro"/>
</dbReference>
<name>A0A840I7A6_9PROT</name>
<dbReference type="InterPro" id="IPR036895">
    <property type="entry name" value="Uracil-DNA_glycosylase-like_sf"/>
</dbReference>
<gene>
    <name evidence="11" type="ORF">GGQ59_002532</name>
</gene>
<evidence type="ECO:0000313" key="11">
    <source>
        <dbReference type="EMBL" id="MBB4659988.1"/>
    </source>
</evidence>
<dbReference type="SMART" id="SM00987">
    <property type="entry name" value="UreE_C"/>
    <property type="match status" value="1"/>
</dbReference>
<evidence type="ECO:0000256" key="5">
    <source>
        <dbReference type="ARBA" id="ARBA00023004"/>
    </source>
</evidence>
<protein>
    <recommendedName>
        <fullName evidence="9">Type-5 uracil-DNA glycosylase</fullName>
    </recommendedName>
</protein>
<keyword evidence="5" id="KW-0408">Iron</keyword>
<dbReference type="Pfam" id="PF03167">
    <property type="entry name" value="UDG"/>
    <property type="match status" value="1"/>
</dbReference>
<comment type="caution">
    <text evidence="11">The sequence shown here is derived from an EMBL/GenBank/DDBJ whole genome shotgun (WGS) entry which is preliminary data.</text>
</comment>
<evidence type="ECO:0000256" key="3">
    <source>
        <dbReference type="ARBA" id="ARBA00022763"/>
    </source>
</evidence>
<dbReference type="AlphaFoldDB" id="A0A840I7A6"/>
<evidence type="ECO:0000256" key="8">
    <source>
        <dbReference type="ARBA" id="ARBA00023779"/>
    </source>
</evidence>
<keyword evidence="1" id="KW-0004">4Fe-4S</keyword>
<dbReference type="GO" id="GO:0006284">
    <property type="term" value="P:base-excision repair"/>
    <property type="evidence" value="ECO:0007669"/>
    <property type="project" value="InterPro"/>
</dbReference>
<dbReference type="GO" id="GO:0051539">
    <property type="term" value="F:4 iron, 4 sulfur cluster binding"/>
    <property type="evidence" value="ECO:0007669"/>
    <property type="project" value="UniProtKB-KW"/>
</dbReference>